<dbReference type="AlphaFoldDB" id="A0A7R8ZFW5"/>
<name>A0A7R8ZFW5_9CRUS</name>
<gene>
    <name evidence="1" type="ORF">CTOB1V02_LOCUS654</name>
</gene>
<dbReference type="EMBL" id="OB660087">
    <property type="protein sequence ID" value="CAD7222652.1"/>
    <property type="molecule type" value="Genomic_DNA"/>
</dbReference>
<protein>
    <submittedName>
        <fullName evidence="1">Uncharacterized protein</fullName>
    </submittedName>
</protein>
<sequence length="177" mass="19630">MNQLAQGGDTFVIVTAYRSSSYRLLSYAQPHHVAQAAVTSFTYNVYVESECPDQPYFISTIQEFRRLSVNVYSGRREVRATSVPIPFSCTTASLICNRDLERGVFIVGCCTSSMMARKDRRQKRVLIGFSSFPSIARRPVGGIGGREGKGSTMNCSTEATVPVRIQSKEPLLEDKTI</sequence>
<accession>A0A7R8ZFW5</accession>
<evidence type="ECO:0000313" key="1">
    <source>
        <dbReference type="EMBL" id="CAD7222652.1"/>
    </source>
</evidence>
<reference evidence="1" key="1">
    <citation type="submission" date="2020-11" db="EMBL/GenBank/DDBJ databases">
        <authorList>
            <person name="Tran Van P."/>
        </authorList>
    </citation>
    <scope>NUCLEOTIDE SEQUENCE</scope>
</reference>
<proteinExistence type="predicted"/>
<organism evidence="1">
    <name type="scientific">Cyprideis torosa</name>
    <dbReference type="NCBI Taxonomy" id="163714"/>
    <lineage>
        <taxon>Eukaryota</taxon>
        <taxon>Metazoa</taxon>
        <taxon>Ecdysozoa</taxon>
        <taxon>Arthropoda</taxon>
        <taxon>Crustacea</taxon>
        <taxon>Oligostraca</taxon>
        <taxon>Ostracoda</taxon>
        <taxon>Podocopa</taxon>
        <taxon>Podocopida</taxon>
        <taxon>Cytherocopina</taxon>
        <taxon>Cytheroidea</taxon>
        <taxon>Cytherideidae</taxon>
        <taxon>Cyprideis</taxon>
    </lineage>
</organism>